<evidence type="ECO:0000313" key="7">
    <source>
        <dbReference type="Proteomes" id="UP000315889"/>
    </source>
</evidence>
<dbReference type="Proteomes" id="UP000315889">
    <property type="component" value="Unassembled WGS sequence"/>
</dbReference>
<accession>A0A520MGC4</accession>
<feature type="transmembrane region" description="Helical" evidence="5">
    <location>
        <begin position="7"/>
        <end position="27"/>
    </location>
</feature>
<dbReference type="InterPro" id="IPR003825">
    <property type="entry name" value="Colicin-V_CvpA"/>
</dbReference>
<evidence type="ECO:0000256" key="2">
    <source>
        <dbReference type="ARBA" id="ARBA00022692"/>
    </source>
</evidence>
<dbReference type="PANTHER" id="PTHR36926">
    <property type="entry name" value="COLICIN V PRODUCTION PROTEIN"/>
    <property type="match status" value="1"/>
</dbReference>
<dbReference type="Pfam" id="PF02674">
    <property type="entry name" value="Colicin_V"/>
    <property type="match status" value="1"/>
</dbReference>
<gene>
    <name evidence="6" type="ORF">EVB03_04880</name>
</gene>
<dbReference type="EMBL" id="SHBP01000005">
    <property type="protein sequence ID" value="RZO20255.1"/>
    <property type="molecule type" value="Genomic_DNA"/>
</dbReference>
<keyword evidence="3 5" id="KW-1133">Transmembrane helix</keyword>
<dbReference type="AlphaFoldDB" id="A0A520MGC4"/>
<evidence type="ECO:0000313" key="6">
    <source>
        <dbReference type="EMBL" id="RZO20255.1"/>
    </source>
</evidence>
<dbReference type="InterPro" id="IPR052719">
    <property type="entry name" value="CvpA-like"/>
</dbReference>
<comment type="subcellular location">
    <subcellularLocation>
        <location evidence="1">Membrane</location>
        <topology evidence="1">Multi-pass membrane protein</topology>
    </subcellularLocation>
</comment>
<dbReference type="GO" id="GO:0009403">
    <property type="term" value="P:toxin biosynthetic process"/>
    <property type="evidence" value="ECO:0007669"/>
    <property type="project" value="InterPro"/>
</dbReference>
<evidence type="ECO:0000256" key="3">
    <source>
        <dbReference type="ARBA" id="ARBA00022989"/>
    </source>
</evidence>
<name>A0A520MGC4_9GAMM</name>
<dbReference type="PANTHER" id="PTHR36926:SF1">
    <property type="entry name" value="COLICIN V PRODUCTION PROTEIN"/>
    <property type="match status" value="1"/>
</dbReference>
<proteinExistence type="predicted"/>
<feature type="transmembrane region" description="Helical" evidence="5">
    <location>
        <begin position="33"/>
        <end position="54"/>
    </location>
</feature>
<comment type="caution">
    <text evidence="6">The sequence shown here is derived from an EMBL/GenBank/DDBJ whole genome shotgun (WGS) entry which is preliminary data.</text>
</comment>
<feature type="transmembrane region" description="Helical" evidence="5">
    <location>
        <begin position="66"/>
        <end position="87"/>
    </location>
</feature>
<sequence length="166" mass="18007">MEIAAVDVTIFIIIVISGIISMIRGFIKEAMSLVIWLAAFFVAMSFKEVFAELLVGLIELASMRQLAAWGILFVATLLLGAMLNFLLGKLVTSTGLGGTDRTLGLVFGVFRGLLIVLALVVVVPKALPVDQDAWWTASRLIPLFQSFEDVGREAATAFSDLIMGWI</sequence>
<organism evidence="6 7">
    <name type="scientific">SAR92 clade bacterium</name>
    <dbReference type="NCBI Taxonomy" id="2315479"/>
    <lineage>
        <taxon>Bacteria</taxon>
        <taxon>Pseudomonadati</taxon>
        <taxon>Pseudomonadota</taxon>
        <taxon>Gammaproteobacteria</taxon>
        <taxon>Cellvibrionales</taxon>
        <taxon>Porticoccaceae</taxon>
        <taxon>SAR92 clade</taxon>
    </lineage>
</organism>
<reference evidence="6 7" key="1">
    <citation type="submission" date="2019-02" db="EMBL/GenBank/DDBJ databases">
        <title>Prokaryotic population dynamics and viral predation in marine succession experiment using metagenomics: the confinement effect.</title>
        <authorList>
            <person name="Haro-Moreno J.M."/>
            <person name="Rodriguez-Valera F."/>
            <person name="Lopez-Perez M."/>
        </authorList>
    </citation>
    <scope>NUCLEOTIDE SEQUENCE [LARGE SCALE GENOMIC DNA]</scope>
    <source>
        <strain evidence="6">MED-G170</strain>
    </source>
</reference>
<dbReference type="GO" id="GO:0016020">
    <property type="term" value="C:membrane"/>
    <property type="evidence" value="ECO:0007669"/>
    <property type="project" value="UniProtKB-SubCell"/>
</dbReference>
<evidence type="ECO:0000256" key="4">
    <source>
        <dbReference type="ARBA" id="ARBA00023136"/>
    </source>
</evidence>
<keyword evidence="2 5" id="KW-0812">Transmembrane</keyword>
<evidence type="ECO:0000256" key="5">
    <source>
        <dbReference type="SAM" id="Phobius"/>
    </source>
</evidence>
<keyword evidence="4 5" id="KW-0472">Membrane</keyword>
<evidence type="ECO:0000256" key="1">
    <source>
        <dbReference type="ARBA" id="ARBA00004141"/>
    </source>
</evidence>
<protein>
    <submittedName>
        <fullName evidence="6">CvpA family protein</fullName>
    </submittedName>
</protein>
<feature type="transmembrane region" description="Helical" evidence="5">
    <location>
        <begin position="102"/>
        <end position="123"/>
    </location>
</feature>